<dbReference type="InterPro" id="IPR003825">
    <property type="entry name" value="Colicin-V_CvpA"/>
</dbReference>
<gene>
    <name evidence="6" type="ORF">MNBD_GAMMA14-1755</name>
</gene>
<dbReference type="InterPro" id="IPR052719">
    <property type="entry name" value="CvpA-like"/>
</dbReference>
<evidence type="ECO:0000313" key="6">
    <source>
        <dbReference type="EMBL" id="VAW83206.1"/>
    </source>
</evidence>
<evidence type="ECO:0000256" key="5">
    <source>
        <dbReference type="SAM" id="Phobius"/>
    </source>
</evidence>
<feature type="transmembrane region" description="Helical" evidence="5">
    <location>
        <begin position="64"/>
        <end position="89"/>
    </location>
</feature>
<sequence>MIWVDYFILAIITISALLSLWRGFIKEALSLLSWVAALWVAMLYFDTLGRYLAEWIDTPSVRGAVAFVMLFVGTVIVGGVVNFLVGKLVEKSGLSATDRALGMIFGVARGAVIVSVLVMLAGLTSVPQDPWWRDSLLLAHFQDMAMWLRSFLPASIAEKIQFG</sequence>
<keyword evidence="2 5" id="KW-0812">Transmembrane</keyword>
<dbReference type="PANTHER" id="PTHR36926">
    <property type="entry name" value="COLICIN V PRODUCTION PROTEIN"/>
    <property type="match status" value="1"/>
</dbReference>
<feature type="transmembrane region" description="Helical" evidence="5">
    <location>
        <begin position="101"/>
        <end position="123"/>
    </location>
</feature>
<protein>
    <submittedName>
        <fullName evidence="6">Colicin V production protein</fullName>
    </submittedName>
</protein>
<keyword evidence="3 5" id="KW-1133">Transmembrane helix</keyword>
<keyword evidence="4 5" id="KW-0472">Membrane</keyword>
<evidence type="ECO:0000256" key="2">
    <source>
        <dbReference type="ARBA" id="ARBA00022692"/>
    </source>
</evidence>
<reference evidence="6" key="1">
    <citation type="submission" date="2018-06" db="EMBL/GenBank/DDBJ databases">
        <authorList>
            <person name="Zhirakovskaya E."/>
        </authorList>
    </citation>
    <scope>NUCLEOTIDE SEQUENCE</scope>
</reference>
<feature type="transmembrane region" description="Helical" evidence="5">
    <location>
        <begin position="6"/>
        <end position="24"/>
    </location>
</feature>
<feature type="transmembrane region" description="Helical" evidence="5">
    <location>
        <begin position="31"/>
        <end position="52"/>
    </location>
</feature>
<dbReference type="GO" id="GO:0016020">
    <property type="term" value="C:membrane"/>
    <property type="evidence" value="ECO:0007669"/>
    <property type="project" value="UniProtKB-SubCell"/>
</dbReference>
<dbReference type="AlphaFoldDB" id="A0A3B0ZRH4"/>
<evidence type="ECO:0000256" key="1">
    <source>
        <dbReference type="ARBA" id="ARBA00004141"/>
    </source>
</evidence>
<dbReference type="EMBL" id="UOFM01000519">
    <property type="protein sequence ID" value="VAW83206.1"/>
    <property type="molecule type" value="Genomic_DNA"/>
</dbReference>
<name>A0A3B0ZRH4_9ZZZZ</name>
<comment type="subcellular location">
    <subcellularLocation>
        <location evidence="1">Membrane</location>
        <topology evidence="1">Multi-pass membrane protein</topology>
    </subcellularLocation>
</comment>
<proteinExistence type="predicted"/>
<dbReference type="PANTHER" id="PTHR36926:SF1">
    <property type="entry name" value="COLICIN V PRODUCTION PROTEIN"/>
    <property type="match status" value="1"/>
</dbReference>
<dbReference type="GO" id="GO:0009403">
    <property type="term" value="P:toxin biosynthetic process"/>
    <property type="evidence" value="ECO:0007669"/>
    <property type="project" value="InterPro"/>
</dbReference>
<evidence type="ECO:0000256" key="4">
    <source>
        <dbReference type="ARBA" id="ARBA00023136"/>
    </source>
</evidence>
<organism evidence="6">
    <name type="scientific">hydrothermal vent metagenome</name>
    <dbReference type="NCBI Taxonomy" id="652676"/>
    <lineage>
        <taxon>unclassified sequences</taxon>
        <taxon>metagenomes</taxon>
        <taxon>ecological metagenomes</taxon>
    </lineage>
</organism>
<evidence type="ECO:0000256" key="3">
    <source>
        <dbReference type="ARBA" id="ARBA00022989"/>
    </source>
</evidence>
<dbReference type="Pfam" id="PF02674">
    <property type="entry name" value="Colicin_V"/>
    <property type="match status" value="1"/>
</dbReference>
<accession>A0A3B0ZRH4</accession>